<accession>A0ABS4W621</accession>
<proteinExistence type="predicted"/>
<name>A0ABS4W621_9PSEU</name>
<organism evidence="1 2">
    <name type="scientific">Pseudonocardia parietis</name>
    <dbReference type="NCBI Taxonomy" id="570936"/>
    <lineage>
        <taxon>Bacteria</taxon>
        <taxon>Bacillati</taxon>
        <taxon>Actinomycetota</taxon>
        <taxon>Actinomycetes</taxon>
        <taxon>Pseudonocardiales</taxon>
        <taxon>Pseudonocardiaceae</taxon>
        <taxon>Pseudonocardia</taxon>
    </lineage>
</organism>
<sequence>MAGRDQPPTVLKDSDNGGIRFPVATCFAELQEPPQMPPQRCVVLSSSVGRWRRDPPETPFYEPLTLDDVDQLWQDYQPDWAQHLSASQVIVETAGHFVHRDAPGLAAHVVQAVMAAARHGKPLQLDPVAVAEAGDYVAGESPST</sequence>
<reference evidence="1 2" key="1">
    <citation type="submission" date="2021-03" db="EMBL/GenBank/DDBJ databases">
        <title>Sequencing the genomes of 1000 actinobacteria strains.</title>
        <authorList>
            <person name="Klenk H.-P."/>
        </authorList>
    </citation>
    <scope>NUCLEOTIDE SEQUENCE [LARGE SCALE GENOMIC DNA]</scope>
    <source>
        <strain evidence="1 2">DSM 45256</strain>
    </source>
</reference>
<evidence type="ECO:0000313" key="1">
    <source>
        <dbReference type="EMBL" id="MBP2371659.1"/>
    </source>
</evidence>
<dbReference type="EMBL" id="JAGINU010000004">
    <property type="protein sequence ID" value="MBP2371659.1"/>
    <property type="molecule type" value="Genomic_DNA"/>
</dbReference>
<gene>
    <name evidence="1" type="ORF">JOF36_007432</name>
</gene>
<evidence type="ECO:0008006" key="3">
    <source>
        <dbReference type="Google" id="ProtNLM"/>
    </source>
</evidence>
<protein>
    <recommendedName>
        <fullName evidence="3">Alpha/beta hydrolase family protein</fullName>
    </recommendedName>
</protein>
<dbReference type="RefSeq" id="WP_210036789.1">
    <property type="nucleotide sequence ID" value="NZ_JAGINU010000004.1"/>
</dbReference>
<dbReference type="Proteomes" id="UP001519295">
    <property type="component" value="Unassembled WGS sequence"/>
</dbReference>
<comment type="caution">
    <text evidence="1">The sequence shown here is derived from an EMBL/GenBank/DDBJ whole genome shotgun (WGS) entry which is preliminary data.</text>
</comment>
<evidence type="ECO:0000313" key="2">
    <source>
        <dbReference type="Proteomes" id="UP001519295"/>
    </source>
</evidence>
<keyword evidence="2" id="KW-1185">Reference proteome</keyword>